<dbReference type="FunFam" id="1.10.287.4070:FF:000001">
    <property type="entry name" value="Probable Nucleolar protein 58"/>
    <property type="match status" value="1"/>
</dbReference>
<reference evidence="11" key="1">
    <citation type="submission" date="2021-03" db="EMBL/GenBank/DDBJ databases">
        <title>Chromosome level genome of the anhydrobiotic midge Polypedilum vanderplanki.</title>
        <authorList>
            <person name="Yoshida Y."/>
            <person name="Kikawada T."/>
            <person name="Gusev O."/>
        </authorList>
    </citation>
    <scope>NUCLEOTIDE SEQUENCE</scope>
    <source>
        <strain evidence="11">NIAS01</strain>
        <tissue evidence="11">Whole body or cell culture</tissue>
    </source>
</reference>
<dbReference type="GO" id="GO:0031428">
    <property type="term" value="C:box C/D methylation guide snoRNP complex"/>
    <property type="evidence" value="ECO:0007669"/>
    <property type="project" value="InterPro"/>
</dbReference>
<comment type="subcellular location">
    <subcellularLocation>
        <location evidence="1">Nucleus</location>
        <location evidence="1">Nucleolus</location>
    </subcellularLocation>
</comment>
<dbReference type="InterPro" id="IPR002687">
    <property type="entry name" value="Nop_dom"/>
</dbReference>
<dbReference type="PANTHER" id="PTHR10894:SF1">
    <property type="entry name" value="NUCLEOLAR PROTEIN 58"/>
    <property type="match status" value="1"/>
</dbReference>
<dbReference type="GO" id="GO:0042254">
    <property type="term" value="P:ribosome biogenesis"/>
    <property type="evidence" value="ECO:0007669"/>
    <property type="project" value="UniProtKB-KW"/>
</dbReference>
<protein>
    <recommendedName>
        <fullName evidence="3">Nucleolar protein 58</fullName>
    </recommendedName>
    <alternativeName>
        <fullName evidence="8">Nucleolar protein 5</fullName>
    </alternativeName>
</protein>
<evidence type="ECO:0000256" key="6">
    <source>
        <dbReference type="ARBA" id="ARBA00060303"/>
    </source>
</evidence>
<evidence type="ECO:0000256" key="4">
    <source>
        <dbReference type="ARBA" id="ARBA00022517"/>
    </source>
</evidence>
<organism evidence="11 12">
    <name type="scientific">Polypedilum vanderplanki</name>
    <name type="common">Sleeping chironomid midge</name>
    <dbReference type="NCBI Taxonomy" id="319348"/>
    <lineage>
        <taxon>Eukaryota</taxon>
        <taxon>Metazoa</taxon>
        <taxon>Ecdysozoa</taxon>
        <taxon>Arthropoda</taxon>
        <taxon>Hexapoda</taxon>
        <taxon>Insecta</taxon>
        <taxon>Pterygota</taxon>
        <taxon>Neoptera</taxon>
        <taxon>Endopterygota</taxon>
        <taxon>Diptera</taxon>
        <taxon>Nematocera</taxon>
        <taxon>Chironomoidea</taxon>
        <taxon>Chironomidae</taxon>
        <taxon>Chironominae</taxon>
        <taxon>Polypedilum</taxon>
        <taxon>Polypedilum</taxon>
    </lineage>
</organism>
<comment type="caution">
    <text evidence="11">The sequence shown here is derived from an EMBL/GenBank/DDBJ whole genome shotgun (WGS) entry which is preliminary data.</text>
</comment>
<dbReference type="InterPro" id="IPR012974">
    <property type="entry name" value="NOP58/56_N"/>
</dbReference>
<dbReference type="FunFam" id="1.10.246.90:FF:000004">
    <property type="entry name" value="Nucleolar protein 58"/>
    <property type="match status" value="1"/>
</dbReference>
<dbReference type="SUPFAM" id="SSF89124">
    <property type="entry name" value="Nop domain"/>
    <property type="match status" value="1"/>
</dbReference>
<evidence type="ECO:0000256" key="5">
    <source>
        <dbReference type="ARBA" id="ARBA00023242"/>
    </source>
</evidence>
<evidence type="ECO:0000256" key="8">
    <source>
        <dbReference type="ARBA" id="ARBA00082313"/>
    </source>
</evidence>
<comment type="function">
    <text evidence="6">Required for the biogenesis of box C/D snoRNAs such as U3, U8 and U14 snoRNAs. Part of the small subunit (SSU) processome, first precursor of the small eukaryotic ribosomal subunit. During the assembly of the SSU processome in the nucleolus, many ribosome biogenesis factors, an RNA chaperone and ribosomal proteins associate with the nascent pre-rRNA and work in concert to generate RNA folding, modifications, rearrangements and cleavage as well as targeted degradation of pre-ribosomal RNA by the RNA exosome. Core component of box C/D small nucleolar ribonucleoprotein (snoRNP) complexes that function in methylation of multiple sites on ribosomal RNAs (rRNAs) and messenger RNAs (mRNAs).</text>
</comment>
<dbReference type="EMBL" id="JADBJN010000003">
    <property type="protein sequence ID" value="KAG5672539.1"/>
    <property type="molecule type" value="Genomic_DNA"/>
</dbReference>
<dbReference type="PANTHER" id="PTHR10894">
    <property type="entry name" value="NUCLEOLAR PROTEIN 5 NUCLEOLAR PROTEIN NOP5 NOP58"/>
    <property type="match status" value="1"/>
</dbReference>
<dbReference type="OrthoDB" id="6780543at2759"/>
<dbReference type="InterPro" id="IPR042239">
    <property type="entry name" value="Nop_C"/>
</dbReference>
<name>A0A9J6BST9_POLVA</name>
<dbReference type="AlphaFoldDB" id="A0A9J6BST9"/>
<feature type="compositionally biased region" description="Basic and acidic residues" evidence="9">
    <location>
        <begin position="490"/>
        <end position="500"/>
    </location>
</feature>
<evidence type="ECO:0000259" key="10">
    <source>
        <dbReference type="PROSITE" id="PS51358"/>
    </source>
</evidence>
<dbReference type="Gene3D" id="1.10.246.90">
    <property type="entry name" value="Nop domain"/>
    <property type="match status" value="1"/>
</dbReference>
<comment type="similarity">
    <text evidence="2">Belongs to the NOP5/NOP56 family.</text>
</comment>
<dbReference type="Pfam" id="PF01798">
    <property type="entry name" value="Nop"/>
    <property type="match status" value="1"/>
</dbReference>
<dbReference type="PROSITE" id="PS51358">
    <property type="entry name" value="NOP"/>
    <property type="match status" value="1"/>
</dbReference>
<dbReference type="InterPro" id="IPR036070">
    <property type="entry name" value="Nop_dom_sf"/>
</dbReference>
<evidence type="ECO:0000256" key="1">
    <source>
        <dbReference type="ARBA" id="ARBA00004604"/>
    </source>
</evidence>
<accession>A0A9J6BST9</accession>
<evidence type="ECO:0000256" key="7">
    <source>
        <dbReference type="ARBA" id="ARBA00063404"/>
    </source>
</evidence>
<feature type="domain" description="Nop" evidence="10">
    <location>
        <begin position="284"/>
        <end position="402"/>
    </location>
</feature>
<dbReference type="Proteomes" id="UP001107558">
    <property type="component" value="Chromosome 3"/>
</dbReference>
<dbReference type="GO" id="GO:0032040">
    <property type="term" value="C:small-subunit processome"/>
    <property type="evidence" value="ECO:0007669"/>
    <property type="project" value="InterPro"/>
</dbReference>
<evidence type="ECO:0000313" key="11">
    <source>
        <dbReference type="EMBL" id="KAG5672539.1"/>
    </source>
</evidence>
<evidence type="ECO:0000256" key="9">
    <source>
        <dbReference type="SAM" id="MobiDB-lite"/>
    </source>
</evidence>
<proteinExistence type="inferred from homology"/>
<dbReference type="SMART" id="SM00931">
    <property type="entry name" value="NOSIC"/>
    <property type="match status" value="1"/>
</dbReference>
<dbReference type="InterPro" id="IPR045056">
    <property type="entry name" value="Nop56/Nop58"/>
</dbReference>
<dbReference type="InterPro" id="IPR012976">
    <property type="entry name" value="NOSIC"/>
</dbReference>
<feature type="region of interest" description="Disordered" evidence="9">
    <location>
        <begin position="461"/>
        <end position="526"/>
    </location>
</feature>
<dbReference type="Gene3D" id="1.10.287.4070">
    <property type="match status" value="1"/>
</dbReference>
<keyword evidence="12" id="KW-1185">Reference proteome</keyword>
<gene>
    <name evidence="11" type="ORF">PVAND_002661</name>
</gene>
<evidence type="ECO:0000313" key="12">
    <source>
        <dbReference type="Proteomes" id="UP001107558"/>
    </source>
</evidence>
<keyword evidence="4" id="KW-0690">Ribosome biogenesis</keyword>
<evidence type="ECO:0000256" key="2">
    <source>
        <dbReference type="ARBA" id="ARBA00009211"/>
    </source>
</evidence>
<comment type="subunit">
    <text evidence="7">Core component of box C/D small nucleolar ribonucleoprotein (snoRNP) particles; the core proteins SNU13, NOP56, NOP58 and FBL or FBLL1 assemble stepwise onto the snoRNA. Interacts with NOLC1/Nopp140. Interacts with NOPCHAP1, NUFIP1, RUVBL1 and RUVBL2; NOPCHAP1 bridges the association of NOP58 with RUVBL1:RUVBL2 and NUFIP1. Interacts with PIH1D1. Part of the small subunit (SSU) processome, composed of more than 70 proteins and the RNA chaperone small nucleolar RNA (snoRNA) U3.</text>
</comment>
<evidence type="ECO:0000256" key="3">
    <source>
        <dbReference type="ARBA" id="ARBA00020379"/>
    </source>
</evidence>
<dbReference type="Pfam" id="PF08156">
    <property type="entry name" value="NOP5NT"/>
    <property type="match status" value="1"/>
</dbReference>
<keyword evidence="5" id="KW-0539">Nucleus</keyword>
<sequence length="526" mass="59316">MFVLYETPAGYAIFKLLNEKKLKEVENLYLEFETPESANKLLNLRHFEKFKDTTEALAAATATVEGKLSKALKTTIKKLVDDGIKESQLLVADATLGKAIKEKLSVDCVANTKVQELMRCIRSQSESLLAGLPKRELTAMTLGLAHSLSRYKLKFSPDKIDTMIVQAQCLLDDLDKELNNYMMRAREWYGWHFPELGKIITDNIAFIKTIKLVGMRENFHEVDLSEILPTDLEEKVKEAAEVSMGTEISEEDILNIRQLCDEIISINEYRTHLYDYLRTRMMAIAPNLTTLVGETVGARLIAHSGSLVNLAKHPASTVQILGAEKALFRALKTKKDTPKYGLIYHSALVGQASTKNKGKISRSLAAKASLATRVDAFGDESTFELGTEHRARLEMRLRILEEGNMRKLSGSGKVKAIFEKYHAKSEIKIYPVEEDNQIPIVMSKKRKLSEKPLIEEIKSEEVEVDEAGTSVEPPKKKKKKNKQSIGAEEVEVKNEEVEMKQEEEEVVSEEPKKKKKKKKAKAEADE</sequence>
<dbReference type="GO" id="GO:0030515">
    <property type="term" value="F:snoRNA binding"/>
    <property type="evidence" value="ECO:0007669"/>
    <property type="project" value="InterPro"/>
</dbReference>